<organism evidence="3 4">
    <name type="scientific">Micromonospora maris</name>
    <dbReference type="NCBI Taxonomy" id="1003110"/>
    <lineage>
        <taxon>Bacteria</taxon>
        <taxon>Bacillati</taxon>
        <taxon>Actinomycetota</taxon>
        <taxon>Actinomycetes</taxon>
        <taxon>Micromonosporales</taxon>
        <taxon>Micromonosporaceae</taxon>
        <taxon>Micromonospora</taxon>
    </lineage>
</organism>
<keyword evidence="4" id="KW-1185">Reference proteome</keyword>
<dbReference type="EMBL" id="LMWI01000002">
    <property type="protein sequence ID" value="KUJ44555.1"/>
    <property type="molecule type" value="Genomic_DNA"/>
</dbReference>
<protein>
    <submittedName>
        <fullName evidence="3">Glycosyl transferase</fullName>
    </submittedName>
</protein>
<comment type="caution">
    <text evidence="3">The sequence shown here is derived from an EMBL/GenBank/DDBJ whole genome shotgun (WGS) entry which is preliminary data.</text>
</comment>
<reference evidence="3 4" key="1">
    <citation type="submission" date="2015-10" db="EMBL/GenBank/DDBJ databases">
        <authorList>
            <person name="Ju K.-S."/>
            <person name="Doroghazi J.R."/>
            <person name="Metcalf W.W."/>
        </authorList>
    </citation>
    <scope>NUCLEOTIDE SEQUENCE [LARGE SCALE GENOMIC DNA]</scope>
    <source>
        <strain evidence="3 4">NRRL B-24793</strain>
    </source>
</reference>
<proteinExistence type="predicted"/>
<accession>A0A9X0I0G7</accession>
<dbReference type="PANTHER" id="PTHR46401:SF2">
    <property type="entry name" value="GLYCOSYLTRANSFERASE WBBK-RELATED"/>
    <property type="match status" value="1"/>
</dbReference>
<dbReference type="Proteomes" id="UP000053246">
    <property type="component" value="Unassembled WGS sequence"/>
</dbReference>
<dbReference type="GO" id="GO:0009103">
    <property type="term" value="P:lipopolysaccharide biosynthetic process"/>
    <property type="evidence" value="ECO:0007669"/>
    <property type="project" value="TreeGrafter"/>
</dbReference>
<dbReference type="InterPro" id="IPR001296">
    <property type="entry name" value="Glyco_trans_1"/>
</dbReference>
<sequence>MPGVHVILPGDIDDPATPSGGNGYDRRICAGLAAAGWSVREHPVPGAWPTPSPAEHARLAELLTALPDGALVLVDGLVASVVPDALAAQARRLRLVPLVHLPRDDDTEARALASATVIVATSTWTRDRLLHRYALPPSLVHVAAPGVDPAPRVTGSPAGAALLCVAAVAAHKGHDLLVEALAAVTDRDWTLTCVGPLHREPDFVDRLRTQITTHRLDDRIRLAGPLSGDLLAAAYAGADLLVHPSRGETYGMVVTEALARGIPVLATAVGGLPDALGHVAGERPGVLVPPEQPAALADALRRWLDDASLRARLRRIAARRRTTLDDWTSTTTRITTALEEAMAS</sequence>
<dbReference type="Gene3D" id="3.40.50.2000">
    <property type="entry name" value="Glycogen Phosphorylase B"/>
    <property type="match status" value="2"/>
</dbReference>
<dbReference type="CDD" id="cd03801">
    <property type="entry name" value="GT4_PimA-like"/>
    <property type="match status" value="1"/>
</dbReference>
<evidence type="ECO:0000259" key="2">
    <source>
        <dbReference type="Pfam" id="PF00534"/>
    </source>
</evidence>
<evidence type="ECO:0000313" key="4">
    <source>
        <dbReference type="Proteomes" id="UP000053246"/>
    </source>
</evidence>
<evidence type="ECO:0000313" key="3">
    <source>
        <dbReference type="EMBL" id="KUJ44555.1"/>
    </source>
</evidence>
<dbReference type="SUPFAM" id="SSF53756">
    <property type="entry name" value="UDP-Glycosyltransferase/glycogen phosphorylase"/>
    <property type="match status" value="1"/>
</dbReference>
<dbReference type="GO" id="GO:0016757">
    <property type="term" value="F:glycosyltransferase activity"/>
    <property type="evidence" value="ECO:0007669"/>
    <property type="project" value="InterPro"/>
</dbReference>
<dbReference type="AlphaFoldDB" id="A0A9X0I0G7"/>
<name>A0A9X0I0G7_9ACTN</name>
<evidence type="ECO:0000256" key="1">
    <source>
        <dbReference type="ARBA" id="ARBA00022679"/>
    </source>
</evidence>
<feature type="domain" description="Glycosyl transferase family 1" evidence="2">
    <location>
        <begin position="162"/>
        <end position="318"/>
    </location>
</feature>
<keyword evidence="1 3" id="KW-0808">Transferase</keyword>
<dbReference type="Pfam" id="PF00534">
    <property type="entry name" value="Glycos_transf_1"/>
    <property type="match status" value="1"/>
</dbReference>
<dbReference type="PANTHER" id="PTHR46401">
    <property type="entry name" value="GLYCOSYLTRANSFERASE WBBK-RELATED"/>
    <property type="match status" value="1"/>
</dbReference>
<gene>
    <name evidence="3" type="ORF">ADL17_15375</name>
</gene>